<evidence type="ECO:0000256" key="1">
    <source>
        <dbReference type="SAM" id="MobiDB-lite"/>
    </source>
</evidence>
<accession>A0ABR9J434</accession>
<gene>
    <name evidence="2" type="ORF">H4W26_000425</name>
</gene>
<reference evidence="2 3" key="1">
    <citation type="submission" date="2020-10" db="EMBL/GenBank/DDBJ databases">
        <title>Sequencing the genomes of 1000 actinobacteria strains.</title>
        <authorList>
            <person name="Klenk H.-P."/>
        </authorList>
    </citation>
    <scope>NUCLEOTIDE SEQUENCE [LARGE SCALE GENOMIC DNA]</scope>
    <source>
        <strain evidence="2 3">DSM 15474</strain>
    </source>
</reference>
<organism evidence="2 3">
    <name type="scientific">Nesterenkonia halotolerans</name>
    <dbReference type="NCBI Taxonomy" id="225325"/>
    <lineage>
        <taxon>Bacteria</taxon>
        <taxon>Bacillati</taxon>
        <taxon>Actinomycetota</taxon>
        <taxon>Actinomycetes</taxon>
        <taxon>Micrococcales</taxon>
        <taxon>Micrococcaceae</taxon>
        <taxon>Nesterenkonia</taxon>
    </lineage>
</organism>
<evidence type="ECO:0000313" key="2">
    <source>
        <dbReference type="EMBL" id="MBE1513670.1"/>
    </source>
</evidence>
<protein>
    <submittedName>
        <fullName evidence="2">Uncharacterized protein</fullName>
    </submittedName>
</protein>
<name>A0ABR9J434_9MICC</name>
<evidence type="ECO:0000313" key="3">
    <source>
        <dbReference type="Proteomes" id="UP000636579"/>
    </source>
</evidence>
<comment type="caution">
    <text evidence="2">The sequence shown here is derived from an EMBL/GenBank/DDBJ whole genome shotgun (WGS) entry which is preliminary data.</text>
</comment>
<dbReference type="RefSeq" id="WP_192590532.1">
    <property type="nucleotide sequence ID" value="NZ_JADBEE010000001.1"/>
</dbReference>
<sequence length="157" mass="17712">MIRLIEPPDRIRWTDQLYESHLGVKDPDDITGLRWRDEYRFVMSQPLMELALRRGVPCNKGLLLTRISLMPLERYLASRTAHLRALRFDIDQGPQFVRGERFITSTNQTLSSALGALEVVLGHPRDKRIEEHWRGIGGQALTSGGKSVSPAHTVGAG</sequence>
<dbReference type="Proteomes" id="UP000636579">
    <property type="component" value="Unassembled WGS sequence"/>
</dbReference>
<keyword evidence="3" id="KW-1185">Reference proteome</keyword>
<proteinExistence type="predicted"/>
<dbReference type="EMBL" id="JADBEE010000001">
    <property type="protein sequence ID" value="MBE1513670.1"/>
    <property type="molecule type" value="Genomic_DNA"/>
</dbReference>
<feature type="region of interest" description="Disordered" evidence="1">
    <location>
        <begin position="138"/>
        <end position="157"/>
    </location>
</feature>